<accession>A0A660SLP6</accession>
<name>A0A660SLP6_UNCW3</name>
<protein>
    <recommendedName>
        <fullName evidence="3">PorV/PorQ family protein</fullName>
    </recommendedName>
</protein>
<sequence>MCWFLILTAIFNIGTKYARDFLDPGFGARALAMGSAFVAIADDASGFYWNPAGHLGVRVAGLMHGVDYNNLIQYDYLSLILGDDRSSIGLALYNLRVGGIKFTTLPDTNTQVGPENRPEITSTETALDYVLYLNRALNRNEISWGGNLKLIYRDLVVIKGYGIGCDLGLRLRKRNLMAGLALKDLVLSPIYYSSGRWEYLSPYLSFGLGLNLPFYGPGRLTPTFQFDKFFDETLYSFQGRVGIEYEFRDLVALRTGFKGTLFSLGVGFHYRQFLLDYAFLPSHPLGSCHKISGGVIF</sequence>
<evidence type="ECO:0000313" key="2">
    <source>
        <dbReference type="Proteomes" id="UP000268469"/>
    </source>
</evidence>
<organism evidence="1 2">
    <name type="scientific">candidate division WOR-3 bacterium</name>
    <dbReference type="NCBI Taxonomy" id="2052148"/>
    <lineage>
        <taxon>Bacteria</taxon>
        <taxon>Bacteria division WOR-3</taxon>
    </lineage>
</organism>
<dbReference type="Gene3D" id="2.40.160.60">
    <property type="entry name" value="Outer membrane protein transport protein (OMPP1/FadL/TodX)"/>
    <property type="match status" value="1"/>
</dbReference>
<dbReference type="NCBIfam" id="NF033709">
    <property type="entry name" value="PorV_fam"/>
    <property type="match status" value="1"/>
</dbReference>
<comment type="caution">
    <text evidence="1">The sequence shown here is derived from an EMBL/GenBank/DDBJ whole genome shotgun (WGS) entry which is preliminary data.</text>
</comment>
<dbReference type="AlphaFoldDB" id="A0A660SLP6"/>
<dbReference type="EMBL" id="QNBE01000009">
    <property type="protein sequence ID" value="RKX71432.1"/>
    <property type="molecule type" value="Genomic_DNA"/>
</dbReference>
<dbReference type="Proteomes" id="UP000268469">
    <property type="component" value="Unassembled WGS sequence"/>
</dbReference>
<reference evidence="1 2" key="1">
    <citation type="submission" date="2018-06" db="EMBL/GenBank/DDBJ databases">
        <title>Extensive metabolic versatility and redundancy in microbially diverse, dynamic hydrothermal sediments.</title>
        <authorList>
            <person name="Dombrowski N."/>
            <person name="Teske A."/>
            <person name="Baker B.J."/>
        </authorList>
    </citation>
    <scope>NUCLEOTIDE SEQUENCE [LARGE SCALE GENOMIC DNA]</scope>
    <source>
        <strain evidence="1">B36_G15</strain>
    </source>
</reference>
<evidence type="ECO:0000313" key="1">
    <source>
        <dbReference type="EMBL" id="RKX71432.1"/>
    </source>
</evidence>
<gene>
    <name evidence="1" type="ORF">DRP53_01625</name>
</gene>
<proteinExistence type="predicted"/>
<evidence type="ECO:0008006" key="3">
    <source>
        <dbReference type="Google" id="ProtNLM"/>
    </source>
</evidence>